<keyword evidence="1" id="KW-0812">Transmembrane</keyword>
<sequence>MLASQEGDRLTVGEIVAVLRDRAFALLVVLLGLPNCLPMPPPIPLICGLLLMLVAAQIAAGMSAPWLPRMLLGRSIARSDVERAVNRAVPLLRRLERWSRPRMSVFESALGMRGMGLILLTLAMALIVAAPVVGQIPLGLAVCLVGLGLVERDGVVVLVGLGIGALGVALNAGFVYAIVAGIMSLFHL</sequence>
<dbReference type="Proteomes" id="UP000474159">
    <property type="component" value="Unassembled WGS sequence"/>
</dbReference>
<feature type="transmembrane region" description="Helical" evidence="1">
    <location>
        <begin position="43"/>
        <end position="67"/>
    </location>
</feature>
<feature type="transmembrane region" description="Helical" evidence="1">
    <location>
        <begin position="117"/>
        <end position="150"/>
    </location>
</feature>
<dbReference type="InterPro" id="IPR010331">
    <property type="entry name" value="ExoD"/>
</dbReference>
<dbReference type="Pfam" id="PF06055">
    <property type="entry name" value="ExoD"/>
    <property type="match status" value="1"/>
</dbReference>
<reference evidence="2 3" key="1">
    <citation type="submission" date="2019-09" db="EMBL/GenBank/DDBJ databases">
        <title>YIM 48816 draft genome.</title>
        <authorList>
            <person name="Jiang L."/>
        </authorList>
    </citation>
    <scope>NUCLEOTIDE SEQUENCE [LARGE SCALE GENOMIC DNA]</scope>
    <source>
        <strain evidence="2 3">YIM 48816</strain>
    </source>
</reference>
<keyword evidence="1" id="KW-0472">Membrane</keyword>
<dbReference type="OrthoDB" id="8446803at2"/>
<keyword evidence="1" id="KW-1133">Transmembrane helix</keyword>
<organism evidence="2 3">
    <name type="scientific">Methylobacterium soli</name>
    <dbReference type="NCBI Taxonomy" id="553447"/>
    <lineage>
        <taxon>Bacteria</taxon>
        <taxon>Pseudomonadati</taxon>
        <taxon>Pseudomonadota</taxon>
        <taxon>Alphaproteobacteria</taxon>
        <taxon>Hyphomicrobiales</taxon>
        <taxon>Methylobacteriaceae</taxon>
        <taxon>Methylobacterium</taxon>
    </lineage>
</organism>
<evidence type="ECO:0000313" key="3">
    <source>
        <dbReference type="Proteomes" id="UP000474159"/>
    </source>
</evidence>
<name>A0A6L3SZN6_9HYPH</name>
<proteinExistence type="predicted"/>
<accession>A0A6L3SZN6</accession>
<dbReference type="PANTHER" id="PTHR41795:SF1">
    <property type="entry name" value="EXOPOLYSACCHARIDE SYNTHESIS PROTEIN"/>
    <property type="match status" value="1"/>
</dbReference>
<dbReference type="PANTHER" id="PTHR41795">
    <property type="entry name" value="EXOPOLYSACCHARIDE SYNTHESIS PROTEIN"/>
    <property type="match status" value="1"/>
</dbReference>
<comment type="caution">
    <text evidence="2">The sequence shown here is derived from an EMBL/GenBank/DDBJ whole genome shotgun (WGS) entry which is preliminary data.</text>
</comment>
<evidence type="ECO:0000256" key="1">
    <source>
        <dbReference type="SAM" id="Phobius"/>
    </source>
</evidence>
<gene>
    <name evidence="2" type="ORF">F6X53_10085</name>
</gene>
<keyword evidence="3" id="KW-1185">Reference proteome</keyword>
<dbReference type="EMBL" id="VZZK01000008">
    <property type="protein sequence ID" value="KAB1079625.1"/>
    <property type="molecule type" value="Genomic_DNA"/>
</dbReference>
<protein>
    <submittedName>
        <fullName evidence="2">Exopolysaccharide biosynthesis protein</fullName>
    </submittedName>
</protein>
<evidence type="ECO:0000313" key="2">
    <source>
        <dbReference type="EMBL" id="KAB1079625.1"/>
    </source>
</evidence>
<dbReference type="PIRSF" id="PIRSF033239">
    <property type="entry name" value="ExoD"/>
    <property type="match status" value="1"/>
</dbReference>
<dbReference type="AlphaFoldDB" id="A0A6L3SZN6"/>
<feature type="transmembrane region" description="Helical" evidence="1">
    <location>
        <begin position="156"/>
        <end position="186"/>
    </location>
</feature>